<sequence>IPEQNAVSMKEEYNNDTSSSFSDTFNANNKTPITKTGFHQLIITKI</sequence>
<feature type="region of interest" description="Disordered" evidence="1">
    <location>
        <begin position="1"/>
        <end position="29"/>
    </location>
</feature>
<proteinExistence type="predicted"/>
<dbReference type="EMBL" id="CAJVPL010008542">
    <property type="protein sequence ID" value="CAG8674781.1"/>
    <property type="molecule type" value="Genomic_DNA"/>
</dbReference>
<evidence type="ECO:0000313" key="3">
    <source>
        <dbReference type="Proteomes" id="UP000789831"/>
    </source>
</evidence>
<name>A0A9N9EF58_9GLOM</name>
<feature type="compositionally biased region" description="Polar residues" evidence="1">
    <location>
        <begin position="15"/>
        <end position="29"/>
    </location>
</feature>
<gene>
    <name evidence="2" type="ORF">AGERDE_LOCUS12416</name>
</gene>
<dbReference type="Proteomes" id="UP000789831">
    <property type="component" value="Unassembled WGS sequence"/>
</dbReference>
<reference evidence="2" key="1">
    <citation type="submission" date="2021-06" db="EMBL/GenBank/DDBJ databases">
        <authorList>
            <person name="Kallberg Y."/>
            <person name="Tangrot J."/>
            <person name="Rosling A."/>
        </authorList>
    </citation>
    <scope>NUCLEOTIDE SEQUENCE</scope>
    <source>
        <strain evidence="2">MT106</strain>
    </source>
</reference>
<feature type="non-terminal residue" evidence="2">
    <location>
        <position position="1"/>
    </location>
</feature>
<keyword evidence="3" id="KW-1185">Reference proteome</keyword>
<protein>
    <submittedName>
        <fullName evidence="2">2023_t:CDS:1</fullName>
    </submittedName>
</protein>
<evidence type="ECO:0000313" key="2">
    <source>
        <dbReference type="EMBL" id="CAG8674781.1"/>
    </source>
</evidence>
<evidence type="ECO:0000256" key="1">
    <source>
        <dbReference type="SAM" id="MobiDB-lite"/>
    </source>
</evidence>
<comment type="caution">
    <text evidence="2">The sequence shown here is derived from an EMBL/GenBank/DDBJ whole genome shotgun (WGS) entry which is preliminary data.</text>
</comment>
<accession>A0A9N9EF58</accession>
<organism evidence="2 3">
    <name type="scientific">Ambispora gerdemannii</name>
    <dbReference type="NCBI Taxonomy" id="144530"/>
    <lineage>
        <taxon>Eukaryota</taxon>
        <taxon>Fungi</taxon>
        <taxon>Fungi incertae sedis</taxon>
        <taxon>Mucoromycota</taxon>
        <taxon>Glomeromycotina</taxon>
        <taxon>Glomeromycetes</taxon>
        <taxon>Archaeosporales</taxon>
        <taxon>Ambisporaceae</taxon>
        <taxon>Ambispora</taxon>
    </lineage>
</organism>
<dbReference type="AlphaFoldDB" id="A0A9N9EF58"/>